<dbReference type="AlphaFoldDB" id="A0A9N9F5X5"/>
<protein>
    <submittedName>
        <fullName evidence="1">6789_t:CDS:1</fullName>
    </submittedName>
</protein>
<proteinExistence type="predicted"/>
<accession>A0A9N9F5X5</accession>
<dbReference type="EMBL" id="CAJVQA010001365">
    <property type="protein sequence ID" value="CAG8511880.1"/>
    <property type="molecule type" value="Genomic_DNA"/>
</dbReference>
<evidence type="ECO:0000313" key="2">
    <source>
        <dbReference type="Proteomes" id="UP000789759"/>
    </source>
</evidence>
<gene>
    <name evidence="1" type="ORF">CPELLU_LOCUS2956</name>
</gene>
<reference evidence="1" key="1">
    <citation type="submission" date="2021-06" db="EMBL/GenBank/DDBJ databases">
        <authorList>
            <person name="Kallberg Y."/>
            <person name="Tangrot J."/>
            <person name="Rosling A."/>
        </authorList>
    </citation>
    <scope>NUCLEOTIDE SEQUENCE</scope>
    <source>
        <strain evidence="1">FL966</strain>
    </source>
</reference>
<dbReference type="OrthoDB" id="2433378at2759"/>
<dbReference type="Proteomes" id="UP000789759">
    <property type="component" value="Unassembled WGS sequence"/>
</dbReference>
<name>A0A9N9F5X5_9GLOM</name>
<sequence length="110" mass="12764">IEEKVGLNIHQSTVGCLLKQSDNNFEEMPTMKRSRAITYSELDNALYEWLLNILEGQLKFSTEWLAKFKKWHKIAKVKLYEEDASADHDAATEAIPKLRQLLSQYYSQDG</sequence>
<organism evidence="1 2">
    <name type="scientific">Cetraspora pellucida</name>
    <dbReference type="NCBI Taxonomy" id="1433469"/>
    <lineage>
        <taxon>Eukaryota</taxon>
        <taxon>Fungi</taxon>
        <taxon>Fungi incertae sedis</taxon>
        <taxon>Mucoromycota</taxon>
        <taxon>Glomeromycotina</taxon>
        <taxon>Glomeromycetes</taxon>
        <taxon>Diversisporales</taxon>
        <taxon>Gigasporaceae</taxon>
        <taxon>Cetraspora</taxon>
    </lineage>
</organism>
<keyword evidence="2" id="KW-1185">Reference proteome</keyword>
<comment type="caution">
    <text evidence="1">The sequence shown here is derived from an EMBL/GenBank/DDBJ whole genome shotgun (WGS) entry which is preliminary data.</text>
</comment>
<feature type="non-terminal residue" evidence="1">
    <location>
        <position position="110"/>
    </location>
</feature>
<evidence type="ECO:0000313" key="1">
    <source>
        <dbReference type="EMBL" id="CAG8511880.1"/>
    </source>
</evidence>